<evidence type="ECO:0000313" key="7">
    <source>
        <dbReference type="Proteomes" id="UP000187439"/>
    </source>
</evidence>
<keyword evidence="1" id="KW-1003">Cell membrane</keyword>
<sequence>MHWLSIIIIGLASNLDNLGIGVSFGARSTRITPFSNLIIAILSMLATYISITSGEYVSQYFSEANGNAIGGCLILFMGIWSIRAVYKKPTSNVSMDIESNVLSTSSTHTGYRHVLRWQESVWLGVALAINCIATGFGAGISGVNATFTAISVGAFSFITVAAGMKIGNRMSKTWLGKHSDLIGGLLLVGIGLYEIFI</sequence>
<evidence type="ECO:0000256" key="1">
    <source>
        <dbReference type="ARBA" id="ARBA00022475"/>
    </source>
</evidence>
<keyword evidence="2 5" id="KW-0812">Transmembrane</keyword>
<name>A0A1R0Y6K1_9BACL</name>
<dbReference type="EMBL" id="MPTC01000003">
    <property type="protein sequence ID" value="OMD42902.1"/>
    <property type="molecule type" value="Genomic_DNA"/>
</dbReference>
<dbReference type="OrthoDB" id="1679205at2"/>
<feature type="transmembrane region" description="Helical" evidence="5">
    <location>
        <begin position="6"/>
        <end position="25"/>
    </location>
</feature>
<evidence type="ECO:0000313" key="6">
    <source>
        <dbReference type="EMBL" id="OMD42902.1"/>
    </source>
</evidence>
<comment type="caution">
    <text evidence="6">The sequence shown here is derived from an EMBL/GenBank/DDBJ whole genome shotgun (WGS) entry which is preliminary data.</text>
</comment>
<dbReference type="PANTHER" id="PTHR35529:SF2">
    <property type="entry name" value="SPORULATION PROTEIN YTAF-RELATED"/>
    <property type="match status" value="1"/>
</dbReference>
<gene>
    <name evidence="6" type="ORF">BSK52_05185</name>
</gene>
<evidence type="ECO:0000256" key="4">
    <source>
        <dbReference type="ARBA" id="ARBA00023136"/>
    </source>
</evidence>
<feature type="transmembrane region" description="Helical" evidence="5">
    <location>
        <begin position="68"/>
        <end position="86"/>
    </location>
</feature>
<feature type="transmembrane region" description="Helical" evidence="5">
    <location>
        <begin position="179"/>
        <end position="196"/>
    </location>
</feature>
<proteinExistence type="predicted"/>
<evidence type="ECO:0000256" key="2">
    <source>
        <dbReference type="ARBA" id="ARBA00022692"/>
    </source>
</evidence>
<dbReference type="Proteomes" id="UP000187439">
    <property type="component" value="Unassembled WGS sequence"/>
</dbReference>
<evidence type="ECO:0000256" key="5">
    <source>
        <dbReference type="SAM" id="Phobius"/>
    </source>
</evidence>
<protein>
    <submittedName>
        <fullName evidence="6">Sporulation membrane protein YtaF</fullName>
    </submittedName>
</protein>
<dbReference type="RefSeq" id="WP_076117566.1">
    <property type="nucleotide sequence ID" value="NZ_MPTC01000003.1"/>
</dbReference>
<evidence type="ECO:0000256" key="3">
    <source>
        <dbReference type="ARBA" id="ARBA00022989"/>
    </source>
</evidence>
<keyword evidence="4 5" id="KW-0472">Membrane</keyword>
<accession>A0A1R0Y6K1</accession>
<organism evidence="6 7">
    <name type="scientific">Paenibacillus odorifer</name>
    <dbReference type="NCBI Taxonomy" id="189426"/>
    <lineage>
        <taxon>Bacteria</taxon>
        <taxon>Bacillati</taxon>
        <taxon>Bacillota</taxon>
        <taxon>Bacilli</taxon>
        <taxon>Bacillales</taxon>
        <taxon>Paenibacillaceae</taxon>
        <taxon>Paenibacillus</taxon>
    </lineage>
</organism>
<feature type="transmembrane region" description="Helical" evidence="5">
    <location>
        <begin position="146"/>
        <end position="167"/>
    </location>
</feature>
<dbReference type="Pfam" id="PF02659">
    <property type="entry name" value="Mntp"/>
    <property type="match status" value="2"/>
</dbReference>
<dbReference type="InterPro" id="IPR003810">
    <property type="entry name" value="Mntp/YtaF"/>
</dbReference>
<feature type="transmembrane region" description="Helical" evidence="5">
    <location>
        <begin position="121"/>
        <end position="140"/>
    </location>
</feature>
<feature type="transmembrane region" description="Helical" evidence="5">
    <location>
        <begin position="37"/>
        <end position="56"/>
    </location>
</feature>
<keyword evidence="3 5" id="KW-1133">Transmembrane helix</keyword>
<reference evidence="6 7" key="1">
    <citation type="submission" date="2016-10" db="EMBL/GenBank/DDBJ databases">
        <title>Paenibacillus species isolates.</title>
        <authorList>
            <person name="Beno S.M."/>
        </authorList>
    </citation>
    <scope>NUCLEOTIDE SEQUENCE [LARGE SCALE GENOMIC DNA]</scope>
    <source>
        <strain evidence="6 7">FSL H7-0710</strain>
    </source>
</reference>
<dbReference type="AlphaFoldDB" id="A0A1R0Y6K1"/>
<dbReference type="PANTHER" id="PTHR35529">
    <property type="entry name" value="MANGANESE EFFLUX PUMP MNTP-RELATED"/>
    <property type="match status" value="1"/>
</dbReference>